<keyword evidence="3" id="KW-0813">Transport</keyword>
<dbReference type="EMBL" id="CP053708">
    <property type="protein sequence ID" value="QKE90587.1"/>
    <property type="molecule type" value="Genomic_DNA"/>
</dbReference>
<dbReference type="KEGG" id="lck:HN018_11570"/>
<evidence type="ECO:0000256" key="13">
    <source>
        <dbReference type="SAM" id="Phobius"/>
    </source>
</evidence>
<dbReference type="Gene3D" id="1.20.950.20">
    <property type="entry name" value="Transmembrane di-heme cytochromes, Chain C"/>
    <property type="match status" value="1"/>
</dbReference>
<dbReference type="PANTHER" id="PTHR30529">
    <property type="entry name" value="CYTOCHROME B561"/>
    <property type="match status" value="1"/>
</dbReference>
<evidence type="ECO:0000313" key="16">
    <source>
        <dbReference type="Proteomes" id="UP000500767"/>
    </source>
</evidence>
<name>A0A6M8HQM3_9PROT</name>
<comment type="similarity">
    <text evidence="12">Belongs to the cytochrome b561 family.</text>
</comment>
<evidence type="ECO:0000256" key="7">
    <source>
        <dbReference type="ARBA" id="ARBA00022723"/>
    </source>
</evidence>
<dbReference type="InterPro" id="IPR016174">
    <property type="entry name" value="Di-haem_cyt_TM"/>
</dbReference>
<keyword evidence="10" id="KW-0408">Iron</keyword>
<keyword evidence="6 13" id="KW-0812">Transmembrane</keyword>
<proteinExistence type="inferred from homology"/>
<feature type="transmembrane region" description="Helical" evidence="13">
    <location>
        <begin position="14"/>
        <end position="35"/>
    </location>
</feature>
<dbReference type="PANTHER" id="PTHR30529:SF1">
    <property type="entry name" value="CYTOCHROME B561 HOMOLOG 2"/>
    <property type="match status" value="1"/>
</dbReference>
<comment type="subcellular location">
    <subcellularLocation>
        <location evidence="2">Cell membrane</location>
        <topology evidence="2">Multi-pass membrane protein</topology>
    </subcellularLocation>
</comment>
<evidence type="ECO:0000256" key="1">
    <source>
        <dbReference type="ARBA" id="ARBA00001970"/>
    </source>
</evidence>
<keyword evidence="4" id="KW-1003">Cell membrane</keyword>
<dbReference type="GO" id="GO:0022904">
    <property type="term" value="P:respiratory electron transport chain"/>
    <property type="evidence" value="ECO:0007669"/>
    <property type="project" value="InterPro"/>
</dbReference>
<dbReference type="InterPro" id="IPR052168">
    <property type="entry name" value="Cytochrome_b561_oxidase"/>
</dbReference>
<evidence type="ECO:0000256" key="11">
    <source>
        <dbReference type="ARBA" id="ARBA00023136"/>
    </source>
</evidence>
<sequence length="197" mass="22269">MGEDRPTGPTGQRYGFGTIILHWLTALLVVTNFALAQTWRFMPSHSPQQGSLKHLHISFGVMLAAVLSVRIVWRLTHRHRFPDTAGRLAGVAARTVHFLFYGLLVAMVLTGLGKRWIPGRPVVVFGLPIPPPFAFDPSWRPYANDVHHYLAWTIIILSSLHTVAALLHHYGRRDGVLRRMLPGRRRKAFVAVHNLRL</sequence>
<evidence type="ECO:0000256" key="6">
    <source>
        <dbReference type="ARBA" id="ARBA00022692"/>
    </source>
</evidence>
<comment type="cofactor">
    <cofactor evidence="1">
        <name>heme b</name>
        <dbReference type="ChEBI" id="CHEBI:60344"/>
    </cofactor>
</comment>
<feature type="transmembrane region" description="Helical" evidence="13">
    <location>
        <begin position="85"/>
        <end position="109"/>
    </location>
</feature>
<keyword evidence="11 13" id="KW-0472">Membrane</keyword>
<evidence type="ECO:0000256" key="2">
    <source>
        <dbReference type="ARBA" id="ARBA00004651"/>
    </source>
</evidence>
<keyword evidence="8" id="KW-0249">Electron transport</keyword>
<evidence type="ECO:0000259" key="14">
    <source>
        <dbReference type="Pfam" id="PF01292"/>
    </source>
</evidence>
<evidence type="ECO:0000256" key="10">
    <source>
        <dbReference type="ARBA" id="ARBA00023004"/>
    </source>
</evidence>
<dbReference type="GO" id="GO:0046872">
    <property type="term" value="F:metal ion binding"/>
    <property type="evidence" value="ECO:0007669"/>
    <property type="project" value="UniProtKB-KW"/>
</dbReference>
<evidence type="ECO:0000256" key="8">
    <source>
        <dbReference type="ARBA" id="ARBA00022982"/>
    </source>
</evidence>
<feature type="domain" description="Cytochrome b561 bacterial/Ni-hydrogenase" evidence="14">
    <location>
        <begin position="13"/>
        <end position="183"/>
    </location>
</feature>
<evidence type="ECO:0000256" key="4">
    <source>
        <dbReference type="ARBA" id="ARBA00022475"/>
    </source>
</evidence>
<keyword evidence="9 13" id="KW-1133">Transmembrane helix</keyword>
<evidence type="ECO:0000256" key="12">
    <source>
        <dbReference type="ARBA" id="ARBA00037975"/>
    </source>
</evidence>
<gene>
    <name evidence="15" type="ORF">HN018_11570</name>
</gene>
<protein>
    <submittedName>
        <fullName evidence="15">Cytochrome b</fullName>
    </submittedName>
</protein>
<evidence type="ECO:0000256" key="5">
    <source>
        <dbReference type="ARBA" id="ARBA00022617"/>
    </source>
</evidence>
<dbReference type="RefSeq" id="WP_171835534.1">
    <property type="nucleotide sequence ID" value="NZ_CP053708.1"/>
</dbReference>
<evidence type="ECO:0000256" key="3">
    <source>
        <dbReference type="ARBA" id="ARBA00022448"/>
    </source>
</evidence>
<dbReference type="GO" id="GO:0020037">
    <property type="term" value="F:heme binding"/>
    <property type="evidence" value="ECO:0007669"/>
    <property type="project" value="TreeGrafter"/>
</dbReference>
<dbReference type="Pfam" id="PF01292">
    <property type="entry name" value="Ni_hydr_CYTB"/>
    <property type="match status" value="1"/>
</dbReference>
<evidence type="ECO:0000256" key="9">
    <source>
        <dbReference type="ARBA" id="ARBA00022989"/>
    </source>
</evidence>
<keyword evidence="7" id="KW-0479">Metal-binding</keyword>
<keyword evidence="5" id="KW-0349">Heme</keyword>
<reference evidence="15 16" key="1">
    <citation type="journal article" date="2014" name="World J. Microbiol. Biotechnol.">
        <title>Biodiversity and physiological characteristics of Antarctic and Arctic lichens-associated bacteria.</title>
        <authorList>
            <person name="Lee Y.M."/>
            <person name="Kim E.H."/>
            <person name="Lee H.K."/>
            <person name="Hong S.G."/>
        </authorList>
    </citation>
    <scope>NUCLEOTIDE SEQUENCE [LARGE SCALE GENOMIC DNA]</scope>
    <source>
        <strain evidence="15 16">PAMC 26569</strain>
    </source>
</reference>
<feature type="transmembrane region" description="Helical" evidence="13">
    <location>
        <begin position="149"/>
        <end position="170"/>
    </location>
</feature>
<dbReference type="SUPFAM" id="SSF81342">
    <property type="entry name" value="Transmembrane di-heme cytochromes"/>
    <property type="match status" value="1"/>
</dbReference>
<dbReference type="InterPro" id="IPR011577">
    <property type="entry name" value="Cyt_b561_bac/Ni-Hgenase"/>
</dbReference>
<feature type="transmembrane region" description="Helical" evidence="13">
    <location>
        <begin position="55"/>
        <end position="73"/>
    </location>
</feature>
<accession>A0A6M8HQM3</accession>
<dbReference type="GO" id="GO:0009055">
    <property type="term" value="F:electron transfer activity"/>
    <property type="evidence" value="ECO:0007669"/>
    <property type="project" value="InterPro"/>
</dbReference>
<evidence type="ECO:0000313" key="15">
    <source>
        <dbReference type="EMBL" id="QKE90587.1"/>
    </source>
</evidence>
<keyword evidence="16" id="KW-1185">Reference proteome</keyword>
<dbReference type="AlphaFoldDB" id="A0A6M8HQM3"/>
<dbReference type="GO" id="GO:0005886">
    <property type="term" value="C:plasma membrane"/>
    <property type="evidence" value="ECO:0007669"/>
    <property type="project" value="UniProtKB-SubCell"/>
</dbReference>
<dbReference type="Proteomes" id="UP000500767">
    <property type="component" value="Chromosome"/>
</dbReference>
<organism evidence="15 16">
    <name type="scientific">Lichenicola cladoniae</name>
    <dbReference type="NCBI Taxonomy" id="1484109"/>
    <lineage>
        <taxon>Bacteria</taxon>
        <taxon>Pseudomonadati</taxon>
        <taxon>Pseudomonadota</taxon>
        <taxon>Alphaproteobacteria</taxon>
        <taxon>Acetobacterales</taxon>
        <taxon>Acetobacteraceae</taxon>
        <taxon>Lichenicola</taxon>
    </lineage>
</organism>